<evidence type="ECO:0000256" key="2">
    <source>
        <dbReference type="ARBA" id="ARBA00005028"/>
    </source>
</evidence>
<evidence type="ECO:0000256" key="4">
    <source>
        <dbReference type="ARBA" id="ARBA00013185"/>
    </source>
</evidence>
<dbReference type="PIRSF" id="PIRSF005096">
    <property type="entry name" value="GALM"/>
    <property type="match status" value="1"/>
</dbReference>
<evidence type="ECO:0000256" key="5">
    <source>
        <dbReference type="ARBA" id="ARBA00014165"/>
    </source>
</evidence>
<gene>
    <name evidence="10" type="ORF">Pa4123_88290</name>
</gene>
<dbReference type="NCBIfam" id="NF008277">
    <property type="entry name" value="PRK11055.1"/>
    <property type="match status" value="1"/>
</dbReference>
<comment type="similarity">
    <text evidence="3 8">Belongs to the aldose epimerase family.</text>
</comment>
<keyword evidence="11" id="KW-1185">Reference proteome</keyword>
<dbReference type="InterPro" id="IPR015443">
    <property type="entry name" value="Aldose_1-epimerase"/>
</dbReference>
<evidence type="ECO:0000256" key="7">
    <source>
        <dbReference type="ARBA" id="ARBA00023277"/>
    </source>
</evidence>
<keyword evidence="6 8" id="KW-0413">Isomerase</keyword>
<dbReference type="Gene3D" id="2.70.98.10">
    <property type="match status" value="1"/>
</dbReference>
<dbReference type="RefSeq" id="WP_407676948.1">
    <property type="nucleotide sequence ID" value="NZ_BSDI01000088.1"/>
</dbReference>
<reference evidence="10" key="1">
    <citation type="submission" date="2022-12" db="EMBL/GenBank/DDBJ databases">
        <title>New Phytohabitans aurantiacus sp. RD004123 nov., an actinomycete isolated from soil.</title>
        <authorList>
            <person name="Triningsih D.W."/>
            <person name="Harunari E."/>
            <person name="Igarashi Y."/>
        </authorList>
    </citation>
    <scope>NUCLEOTIDE SEQUENCE</scope>
    <source>
        <strain evidence="10">RD004123</strain>
    </source>
</reference>
<sequence length="393" mass="43047">MSSVRIRRIGLPGRIAAITLCVTATGLVHVNSSSAHASPKITEEAWGSTAEGQVDRYTLTNGKGMRVRILTYGGILQTIEVPDRRGRLANVTLGFDNLTDYVERSPYFGCITGRYANRIANGQFTLNGDPYTLPINNPPNSLHGGTIGFDKHIWTAAPFTRGSEVGLVMTFTSPDGDQGYPGTLNTQVTYTLTRDNGIRMDYKATTDKPTVVNLTNHAYFNLAGEGTGTIDDHLLTLNASRYTPVDPTLIPTGAIDPVAGTPMDFTKPTAIGARNRVNFEQLVIGRGYDHNWVLDRRDNTFRKLEFAARVLEKGSGRVLSIYTTEPGIQFYAGNFLDGTLIGTSGRMYRQGDGFALETQHYPDSPNQPQFPSTVLNPGQTYQTTTIYQFSTGR</sequence>
<protein>
    <recommendedName>
        <fullName evidence="5 8">Aldose 1-epimerase</fullName>
        <ecNumber evidence="4 8">5.1.3.3</ecNumber>
    </recommendedName>
</protein>
<dbReference type="PROSITE" id="PS00545">
    <property type="entry name" value="ALDOSE_1_EPIMERASE"/>
    <property type="match status" value="1"/>
</dbReference>
<keyword evidence="9" id="KW-0732">Signal</keyword>
<evidence type="ECO:0000256" key="1">
    <source>
        <dbReference type="ARBA" id="ARBA00001614"/>
    </source>
</evidence>
<dbReference type="Pfam" id="PF01263">
    <property type="entry name" value="Aldose_epim"/>
    <property type="match status" value="1"/>
</dbReference>
<dbReference type="PANTHER" id="PTHR10091">
    <property type="entry name" value="ALDOSE-1-EPIMERASE"/>
    <property type="match status" value="1"/>
</dbReference>
<evidence type="ECO:0000256" key="8">
    <source>
        <dbReference type="PIRNR" id="PIRNR005096"/>
    </source>
</evidence>
<keyword evidence="7 8" id="KW-0119">Carbohydrate metabolism</keyword>
<organism evidence="10 11">
    <name type="scientific">Phytohabitans aurantiacus</name>
    <dbReference type="NCBI Taxonomy" id="3016789"/>
    <lineage>
        <taxon>Bacteria</taxon>
        <taxon>Bacillati</taxon>
        <taxon>Actinomycetota</taxon>
        <taxon>Actinomycetes</taxon>
        <taxon>Micromonosporales</taxon>
        <taxon>Micromonosporaceae</taxon>
    </lineage>
</organism>
<dbReference type="EMBL" id="BSDI01000088">
    <property type="protein sequence ID" value="GLI03551.1"/>
    <property type="molecule type" value="Genomic_DNA"/>
</dbReference>
<dbReference type="InterPro" id="IPR014718">
    <property type="entry name" value="GH-type_carb-bd"/>
</dbReference>
<dbReference type="InterPro" id="IPR011013">
    <property type="entry name" value="Gal_mutarotase_sf_dom"/>
</dbReference>
<comment type="pathway">
    <text evidence="2 8">Carbohydrate metabolism; hexose metabolism.</text>
</comment>
<dbReference type="Proteomes" id="UP001144280">
    <property type="component" value="Unassembled WGS sequence"/>
</dbReference>
<evidence type="ECO:0000256" key="6">
    <source>
        <dbReference type="ARBA" id="ARBA00023235"/>
    </source>
</evidence>
<feature type="signal peptide" evidence="9">
    <location>
        <begin position="1"/>
        <end position="37"/>
    </location>
</feature>
<dbReference type="EC" id="5.1.3.3" evidence="4 8"/>
<dbReference type="InterPro" id="IPR047215">
    <property type="entry name" value="Galactose_mutarotase-like"/>
</dbReference>
<evidence type="ECO:0000313" key="10">
    <source>
        <dbReference type="EMBL" id="GLI03551.1"/>
    </source>
</evidence>
<dbReference type="SUPFAM" id="SSF74650">
    <property type="entry name" value="Galactose mutarotase-like"/>
    <property type="match status" value="1"/>
</dbReference>
<evidence type="ECO:0000256" key="3">
    <source>
        <dbReference type="ARBA" id="ARBA00006206"/>
    </source>
</evidence>
<name>A0ABQ5RAC4_9ACTN</name>
<dbReference type="InterPro" id="IPR018052">
    <property type="entry name" value="Ald1_epimerase_CS"/>
</dbReference>
<comment type="catalytic activity">
    <reaction evidence="1 8">
        <text>alpha-D-glucose = beta-D-glucose</text>
        <dbReference type="Rhea" id="RHEA:10264"/>
        <dbReference type="ChEBI" id="CHEBI:15903"/>
        <dbReference type="ChEBI" id="CHEBI:17925"/>
        <dbReference type="EC" id="5.1.3.3"/>
    </reaction>
</comment>
<accession>A0ABQ5RAC4</accession>
<dbReference type="InterPro" id="IPR008183">
    <property type="entry name" value="Aldose_1/G6P_1-epimerase"/>
</dbReference>
<evidence type="ECO:0000256" key="9">
    <source>
        <dbReference type="SAM" id="SignalP"/>
    </source>
</evidence>
<dbReference type="PANTHER" id="PTHR10091:SF0">
    <property type="entry name" value="GALACTOSE MUTAROTASE"/>
    <property type="match status" value="1"/>
</dbReference>
<feature type="chain" id="PRO_5046772973" description="Aldose 1-epimerase" evidence="9">
    <location>
        <begin position="38"/>
        <end position="393"/>
    </location>
</feature>
<evidence type="ECO:0000313" key="11">
    <source>
        <dbReference type="Proteomes" id="UP001144280"/>
    </source>
</evidence>
<dbReference type="CDD" id="cd09019">
    <property type="entry name" value="galactose_mutarotase_like"/>
    <property type="match status" value="1"/>
</dbReference>
<comment type="caution">
    <text evidence="10">The sequence shown here is derived from an EMBL/GenBank/DDBJ whole genome shotgun (WGS) entry which is preliminary data.</text>
</comment>
<proteinExistence type="inferred from homology"/>